<name>A0A645G8Z6_9ZZZZ</name>
<evidence type="ECO:0000256" key="1">
    <source>
        <dbReference type="SAM" id="MobiDB-lite"/>
    </source>
</evidence>
<protein>
    <submittedName>
        <fullName evidence="2">Uncharacterized protein</fullName>
    </submittedName>
</protein>
<dbReference type="EMBL" id="VSSQ01070477">
    <property type="protein sequence ID" value="MPN22269.1"/>
    <property type="molecule type" value="Genomic_DNA"/>
</dbReference>
<feature type="compositionally biased region" description="Polar residues" evidence="1">
    <location>
        <begin position="52"/>
        <end position="62"/>
    </location>
</feature>
<comment type="caution">
    <text evidence="2">The sequence shown here is derived from an EMBL/GenBank/DDBJ whole genome shotgun (WGS) entry which is preliminary data.</text>
</comment>
<proteinExistence type="predicted"/>
<evidence type="ECO:0000313" key="2">
    <source>
        <dbReference type="EMBL" id="MPN22269.1"/>
    </source>
</evidence>
<sequence length="86" mass="9880">MQQSIEAREDAGQEKRVVRLPRHQEFSQEFHQAAAGQRVLDEQPVAHLRFTNGEQQYRQPTGETLPAENDQGLLERVDAACQSEHR</sequence>
<gene>
    <name evidence="2" type="ORF">SDC9_169652</name>
</gene>
<reference evidence="2" key="1">
    <citation type="submission" date="2019-08" db="EMBL/GenBank/DDBJ databases">
        <authorList>
            <person name="Kucharzyk K."/>
            <person name="Murdoch R.W."/>
            <person name="Higgins S."/>
            <person name="Loffler F."/>
        </authorList>
    </citation>
    <scope>NUCLEOTIDE SEQUENCE</scope>
</reference>
<feature type="region of interest" description="Disordered" evidence="1">
    <location>
        <begin position="52"/>
        <end position="71"/>
    </location>
</feature>
<dbReference type="AlphaFoldDB" id="A0A645G8Z6"/>
<organism evidence="2">
    <name type="scientific">bioreactor metagenome</name>
    <dbReference type="NCBI Taxonomy" id="1076179"/>
    <lineage>
        <taxon>unclassified sequences</taxon>
        <taxon>metagenomes</taxon>
        <taxon>ecological metagenomes</taxon>
    </lineage>
</organism>
<accession>A0A645G8Z6</accession>